<dbReference type="InterPro" id="IPR003593">
    <property type="entry name" value="AAA+_ATPase"/>
</dbReference>
<dbReference type="FunFam" id="1.10.8.60:FF:000178">
    <property type="entry name" value="CDC48/VCP homolog, AAA superfamily"/>
    <property type="match status" value="1"/>
</dbReference>
<protein>
    <submittedName>
        <fullName evidence="5">AAA-domain-containing protein</fullName>
    </submittedName>
</protein>
<dbReference type="Gene3D" id="1.10.8.60">
    <property type="match status" value="2"/>
</dbReference>
<accession>A0A137PAD9</accession>
<dbReference type="Pfam" id="PF17862">
    <property type="entry name" value="AAA_lid_3"/>
    <property type="match status" value="2"/>
</dbReference>
<dbReference type="InterPro" id="IPR003960">
    <property type="entry name" value="ATPase_AAA_CS"/>
</dbReference>
<dbReference type="Gene3D" id="3.40.50.300">
    <property type="entry name" value="P-loop containing nucleotide triphosphate hydrolases"/>
    <property type="match status" value="3"/>
</dbReference>
<comment type="similarity">
    <text evidence="3">Belongs to the AAA ATPase family.</text>
</comment>
<keyword evidence="6" id="KW-1185">Reference proteome</keyword>
<dbReference type="STRING" id="796925.A0A137PAD9"/>
<organism evidence="5 6">
    <name type="scientific">Conidiobolus coronatus (strain ATCC 28846 / CBS 209.66 / NRRL 28638)</name>
    <name type="common">Delacroixia coronata</name>
    <dbReference type="NCBI Taxonomy" id="796925"/>
    <lineage>
        <taxon>Eukaryota</taxon>
        <taxon>Fungi</taxon>
        <taxon>Fungi incertae sedis</taxon>
        <taxon>Zoopagomycota</taxon>
        <taxon>Entomophthoromycotina</taxon>
        <taxon>Entomophthoromycetes</taxon>
        <taxon>Entomophthorales</taxon>
        <taxon>Ancylistaceae</taxon>
        <taxon>Conidiobolus</taxon>
    </lineage>
</organism>
<gene>
    <name evidence="5" type="ORF">CONCODRAFT_5212</name>
</gene>
<dbReference type="InterPro" id="IPR027417">
    <property type="entry name" value="P-loop_NTPase"/>
</dbReference>
<keyword evidence="1 3" id="KW-0547">Nucleotide-binding</keyword>
<name>A0A137PAD9_CONC2</name>
<dbReference type="OrthoDB" id="27435at2759"/>
<dbReference type="Proteomes" id="UP000070444">
    <property type="component" value="Unassembled WGS sequence"/>
</dbReference>
<feature type="domain" description="AAA+ ATPase" evidence="4">
    <location>
        <begin position="218"/>
        <end position="456"/>
    </location>
</feature>
<evidence type="ECO:0000256" key="3">
    <source>
        <dbReference type="RuleBase" id="RU003651"/>
    </source>
</evidence>
<evidence type="ECO:0000256" key="2">
    <source>
        <dbReference type="ARBA" id="ARBA00022840"/>
    </source>
</evidence>
<dbReference type="Pfam" id="PF00004">
    <property type="entry name" value="AAA"/>
    <property type="match status" value="2"/>
</dbReference>
<dbReference type="FunFam" id="3.40.50.300:FF:001985">
    <property type="entry name" value="Chromosome 9, whole genome shotgun sequence"/>
    <property type="match status" value="1"/>
</dbReference>
<dbReference type="InterPro" id="IPR041569">
    <property type="entry name" value="AAA_lid_3"/>
</dbReference>
<evidence type="ECO:0000259" key="4">
    <source>
        <dbReference type="SMART" id="SM00382"/>
    </source>
</evidence>
<evidence type="ECO:0000313" key="5">
    <source>
        <dbReference type="EMBL" id="KXN71983.1"/>
    </source>
</evidence>
<dbReference type="InterPro" id="IPR050168">
    <property type="entry name" value="AAA_ATPase_domain"/>
</dbReference>
<dbReference type="EMBL" id="KQ964462">
    <property type="protein sequence ID" value="KXN71983.1"/>
    <property type="molecule type" value="Genomic_DNA"/>
</dbReference>
<reference evidence="5 6" key="1">
    <citation type="journal article" date="2015" name="Genome Biol. Evol.">
        <title>Phylogenomic analyses indicate that early fungi evolved digesting cell walls of algal ancestors of land plants.</title>
        <authorList>
            <person name="Chang Y."/>
            <person name="Wang S."/>
            <person name="Sekimoto S."/>
            <person name="Aerts A.L."/>
            <person name="Choi C."/>
            <person name="Clum A."/>
            <person name="LaButti K.M."/>
            <person name="Lindquist E.A."/>
            <person name="Yee Ngan C."/>
            <person name="Ohm R.A."/>
            <person name="Salamov A.A."/>
            <person name="Grigoriev I.V."/>
            <person name="Spatafora J.W."/>
            <person name="Berbee M.L."/>
        </authorList>
    </citation>
    <scope>NUCLEOTIDE SEQUENCE [LARGE SCALE GENOMIC DNA]</scope>
    <source>
        <strain evidence="5 6">NRRL 28638</strain>
    </source>
</reference>
<dbReference type="GO" id="GO:0016887">
    <property type="term" value="F:ATP hydrolysis activity"/>
    <property type="evidence" value="ECO:0007669"/>
    <property type="project" value="InterPro"/>
</dbReference>
<sequence>MDVDDIYNKLGLFNTDSKLEIDEFEVKKEIKEEDEVDPFTKVGGLKEQLELVKRVVDIPLNKPETFTNYNLKPPRGLLLFGPPGTGKSLLAQAAAKHSKATLFTVNGPELVSKFVGETEAKIREIFEKARDKEPSIILIDEIDSICPNRDDAQNELDKRVVATFLTLLDGASSDEHGKFHRIVVIGTTNRVQSIDPALRRPGRFDIEVEIGIPSPEDRYDILKTLLNSVNHNLTDDFVKSISDKSHGYVGADLSAVVKEAGLSAIQRKIKNPTEEDLIISESDIIETIGKIKPSAMREVSVKVPKVLWSDIGGHHHVRHKLKESVEWPLKHPEVFTRFNIKPPKGILLYVKGPELFNKWVGESEKAVKEVFRKARAAAPSIVFFDEMDALTVKRGNDGDTSSVADRVLSQILTEMDGLDSLVNVTVVGATNRPDIMDPALLRPGRMDRILYIGPPNYEARLEIFNIQSKKMPFSDDINIEYLSEKTEGCSGAEVVALCQEAAMNSLQRDLNTKIITFNDFELALQKLIKRITPEMLEFYHNYASTSGMKQV</sequence>
<evidence type="ECO:0000313" key="6">
    <source>
        <dbReference type="Proteomes" id="UP000070444"/>
    </source>
</evidence>
<feature type="domain" description="AAA+ ATPase" evidence="4">
    <location>
        <begin position="73"/>
        <end position="214"/>
    </location>
</feature>
<proteinExistence type="inferred from homology"/>
<dbReference type="CDD" id="cd19503">
    <property type="entry name" value="RecA-like_CDC48_NLV2_r1-like"/>
    <property type="match status" value="1"/>
</dbReference>
<evidence type="ECO:0000256" key="1">
    <source>
        <dbReference type="ARBA" id="ARBA00022741"/>
    </source>
</evidence>
<dbReference type="InterPro" id="IPR003959">
    <property type="entry name" value="ATPase_AAA_core"/>
</dbReference>
<keyword evidence="2 3" id="KW-0067">ATP-binding</keyword>
<dbReference type="SUPFAM" id="SSF52540">
    <property type="entry name" value="P-loop containing nucleoside triphosphate hydrolases"/>
    <property type="match status" value="2"/>
</dbReference>
<dbReference type="PANTHER" id="PTHR23077:SF27">
    <property type="entry name" value="ATPASE FAMILY GENE 2 PROTEIN HOMOLOG A"/>
    <property type="match status" value="1"/>
</dbReference>
<dbReference type="GO" id="GO:0005737">
    <property type="term" value="C:cytoplasm"/>
    <property type="evidence" value="ECO:0007669"/>
    <property type="project" value="TreeGrafter"/>
</dbReference>
<dbReference type="GO" id="GO:0005524">
    <property type="term" value="F:ATP binding"/>
    <property type="evidence" value="ECO:0007669"/>
    <property type="project" value="UniProtKB-KW"/>
</dbReference>
<dbReference type="AlphaFoldDB" id="A0A137PAD9"/>
<dbReference type="PANTHER" id="PTHR23077">
    <property type="entry name" value="AAA-FAMILY ATPASE"/>
    <property type="match status" value="1"/>
</dbReference>
<dbReference type="OMA" id="DRHIYVA"/>
<dbReference type="SMART" id="SM00382">
    <property type="entry name" value="AAA"/>
    <property type="match status" value="2"/>
</dbReference>
<dbReference type="PROSITE" id="PS00674">
    <property type="entry name" value="AAA"/>
    <property type="match status" value="2"/>
</dbReference>